<accession>A0ABW7YJ61</accession>
<proteinExistence type="predicted"/>
<evidence type="ECO:0000313" key="1">
    <source>
        <dbReference type="EMBL" id="MFI5681928.1"/>
    </source>
</evidence>
<protein>
    <submittedName>
        <fullName evidence="1">Uncharacterized protein</fullName>
    </submittedName>
</protein>
<keyword evidence="2" id="KW-1185">Reference proteome</keyword>
<gene>
    <name evidence="1" type="ORF">ACIA8P_46505</name>
</gene>
<evidence type="ECO:0000313" key="2">
    <source>
        <dbReference type="Proteomes" id="UP001612415"/>
    </source>
</evidence>
<dbReference type="EMBL" id="JBITDC010000035">
    <property type="protein sequence ID" value="MFI5681928.1"/>
    <property type="molecule type" value="Genomic_DNA"/>
</dbReference>
<dbReference type="Proteomes" id="UP001612415">
    <property type="component" value="Unassembled WGS sequence"/>
</dbReference>
<reference evidence="1 2" key="1">
    <citation type="submission" date="2024-10" db="EMBL/GenBank/DDBJ databases">
        <title>The Natural Products Discovery Center: Release of the First 8490 Sequenced Strains for Exploring Actinobacteria Biosynthetic Diversity.</title>
        <authorList>
            <person name="Kalkreuter E."/>
            <person name="Kautsar S.A."/>
            <person name="Yang D."/>
            <person name="Bader C.D."/>
            <person name="Teijaro C.N."/>
            <person name="Fluegel L."/>
            <person name="Davis C.M."/>
            <person name="Simpson J.R."/>
            <person name="Lauterbach L."/>
            <person name="Steele A.D."/>
            <person name="Gui C."/>
            <person name="Meng S."/>
            <person name="Li G."/>
            <person name="Viehrig K."/>
            <person name="Ye F."/>
            <person name="Su P."/>
            <person name="Kiefer A.F."/>
            <person name="Nichols A."/>
            <person name="Cepeda A.J."/>
            <person name="Yan W."/>
            <person name="Fan B."/>
            <person name="Jiang Y."/>
            <person name="Adhikari A."/>
            <person name="Zheng C.-J."/>
            <person name="Schuster L."/>
            <person name="Cowan T.M."/>
            <person name="Smanski M.J."/>
            <person name="Chevrette M.G."/>
            <person name="De Carvalho L.P.S."/>
            <person name="Shen B."/>
        </authorList>
    </citation>
    <scope>NUCLEOTIDE SEQUENCE [LARGE SCALE GENOMIC DNA]</scope>
    <source>
        <strain evidence="1 2">NPDC051599</strain>
    </source>
</reference>
<organism evidence="1 2">
    <name type="scientific">Streptomyces cellulosae</name>
    <dbReference type="NCBI Taxonomy" id="1968"/>
    <lineage>
        <taxon>Bacteria</taxon>
        <taxon>Bacillati</taxon>
        <taxon>Actinomycetota</taxon>
        <taxon>Actinomycetes</taxon>
        <taxon>Kitasatosporales</taxon>
        <taxon>Streptomycetaceae</taxon>
        <taxon>Streptomyces</taxon>
    </lineage>
</organism>
<comment type="caution">
    <text evidence="1">The sequence shown here is derived from an EMBL/GenBank/DDBJ whole genome shotgun (WGS) entry which is preliminary data.</text>
</comment>
<dbReference type="RefSeq" id="WP_398662992.1">
    <property type="nucleotide sequence ID" value="NZ_JBITDC010000035.1"/>
</dbReference>
<sequence length="95" mass="9959">MNQKFPYWLCMTPSTPLANRVPASAGHAGARGDGDLVDEDLVTGQIGLQAPVALEEPVAAVVAEEGVDIPREVLRGHAFPTLPPIEVYGPADVVS</sequence>
<name>A0ABW7YJ61_STRCE</name>